<proteinExistence type="predicted"/>
<feature type="transmembrane region" description="Helical" evidence="6">
    <location>
        <begin position="20"/>
        <end position="40"/>
    </location>
</feature>
<protein>
    <submittedName>
        <fullName evidence="7">L-lysine exporter family protein LysE/ArgO</fullName>
    </submittedName>
</protein>
<evidence type="ECO:0000256" key="3">
    <source>
        <dbReference type="ARBA" id="ARBA00022692"/>
    </source>
</evidence>
<feature type="transmembrane region" description="Helical" evidence="6">
    <location>
        <begin position="123"/>
        <end position="145"/>
    </location>
</feature>
<evidence type="ECO:0000256" key="1">
    <source>
        <dbReference type="ARBA" id="ARBA00004651"/>
    </source>
</evidence>
<accession>A0A1H1TN30</accession>
<dbReference type="InterPro" id="IPR001123">
    <property type="entry name" value="LeuE-type"/>
</dbReference>
<dbReference type="PANTHER" id="PTHR30086">
    <property type="entry name" value="ARGININE EXPORTER PROTEIN ARGO"/>
    <property type="match status" value="1"/>
</dbReference>
<dbReference type="Proteomes" id="UP000199700">
    <property type="component" value="Chromosome"/>
</dbReference>
<evidence type="ECO:0000256" key="5">
    <source>
        <dbReference type="ARBA" id="ARBA00023136"/>
    </source>
</evidence>
<dbReference type="STRING" id="629680.SAMN04489751_2415"/>
<keyword evidence="8" id="KW-1185">Reference proteome</keyword>
<dbReference type="Pfam" id="PF01810">
    <property type="entry name" value="LysE"/>
    <property type="match status" value="1"/>
</dbReference>
<dbReference type="AlphaFoldDB" id="A0A1H1TN30"/>
<name>A0A1H1TN30_BRESA</name>
<gene>
    <name evidence="7" type="ORF">SAMN04489751_2415</name>
</gene>
<evidence type="ECO:0000256" key="2">
    <source>
        <dbReference type="ARBA" id="ARBA00022475"/>
    </source>
</evidence>
<feature type="transmembrane region" description="Helical" evidence="6">
    <location>
        <begin position="85"/>
        <end position="102"/>
    </location>
</feature>
<keyword evidence="5 6" id="KW-0472">Membrane</keyword>
<dbReference type="GO" id="GO:0015171">
    <property type="term" value="F:amino acid transmembrane transporter activity"/>
    <property type="evidence" value="ECO:0007669"/>
    <property type="project" value="TreeGrafter"/>
</dbReference>
<reference evidence="7" key="1">
    <citation type="submission" date="2016-10" db="EMBL/GenBank/DDBJ databases">
        <authorList>
            <person name="Varghese N."/>
            <person name="Submissions S."/>
        </authorList>
    </citation>
    <scope>NUCLEOTIDE SEQUENCE [LARGE SCALE GENOMIC DNA]</scope>
    <source>
        <strain evidence="7">DSM 22082</strain>
    </source>
</reference>
<feature type="transmembrane region" description="Helical" evidence="6">
    <location>
        <begin position="157"/>
        <end position="179"/>
    </location>
</feature>
<evidence type="ECO:0000313" key="8">
    <source>
        <dbReference type="Proteomes" id="UP000199700"/>
    </source>
</evidence>
<dbReference type="GO" id="GO:0005886">
    <property type="term" value="C:plasma membrane"/>
    <property type="evidence" value="ECO:0007669"/>
    <property type="project" value="UniProtKB-SubCell"/>
</dbReference>
<evidence type="ECO:0000256" key="4">
    <source>
        <dbReference type="ARBA" id="ARBA00022989"/>
    </source>
</evidence>
<organism evidence="7 8">
    <name type="scientific">Brevibacterium sandarakinum</name>
    <dbReference type="NCBI Taxonomy" id="629680"/>
    <lineage>
        <taxon>Bacteria</taxon>
        <taxon>Bacillati</taxon>
        <taxon>Actinomycetota</taxon>
        <taxon>Actinomycetes</taxon>
        <taxon>Micrococcales</taxon>
        <taxon>Brevibacteriaceae</taxon>
        <taxon>Brevibacterium</taxon>
    </lineage>
</organism>
<evidence type="ECO:0000313" key="7">
    <source>
        <dbReference type="EMBL" id="SDS61471.1"/>
    </source>
</evidence>
<feature type="transmembrane region" description="Helical" evidence="6">
    <location>
        <begin position="191"/>
        <end position="212"/>
    </location>
</feature>
<dbReference type="EMBL" id="LT629739">
    <property type="protein sequence ID" value="SDS61471.1"/>
    <property type="molecule type" value="Genomic_DNA"/>
</dbReference>
<sequence>MLFFLSPFESYSFQVLTHLISGTLAGWSLIIAVGPQNALVLRQGIRREHLGVVVAICIIADVLLIGSGAVGIGAIVALAPWALEILRWLGVAYLLWYAWGSLRSAREATGLQADTHQRSLKSVIMTTLALTFLNPGVYLDTVVMLGNLANQQGPGGVVPFTIGAMFGSIIWFLGIGYGARGLSRYLARPRVWQVLDILIAIVLVFLAARLAFG</sequence>
<keyword evidence="2" id="KW-1003">Cell membrane</keyword>
<feature type="transmembrane region" description="Helical" evidence="6">
    <location>
        <begin position="52"/>
        <end position="79"/>
    </location>
</feature>
<keyword evidence="3 6" id="KW-0812">Transmembrane</keyword>
<evidence type="ECO:0000256" key="6">
    <source>
        <dbReference type="SAM" id="Phobius"/>
    </source>
</evidence>
<dbReference type="PANTHER" id="PTHR30086:SF20">
    <property type="entry name" value="ARGININE EXPORTER PROTEIN ARGO-RELATED"/>
    <property type="match status" value="1"/>
</dbReference>
<keyword evidence="4 6" id="KW-1133">Transmembrane helix</keyword>
<comment type="subcellular location">
    <subcellularLocation>
        <location evidence="1">Cell membrane</location>
        <topology evidence="1">Multi-pass membrane protein</topology>
    </subcellularLocation>
</comment>